<sequence length="113" mass="12902">MANKNIDMTRDLTLYSDPFAKKTDIQNPHLWEFPMDYPMSIIGHEGEHDTLLNEVKLILGTQFPEFDTESLTVKQSSTGRFTSVRAKLYFTTAEQVNELYAALDNAKTVRTVV</sequence>
<protein>
    <submittedName>
        <fullName evidence="2">Uncharacterized protein</fullName>
    </submittedName>
</protein>
<dbReference type="AlphaFoldDB" id="A0A1R4EGG0"/>
<dbReference type="Proteomes" id="UP000188169">
    <property type="component" value="Unassembled WGS sequence"/>
</dbReference>
<dbReference type="PANTHER" id="PTHR38036">
    <property type="entry name" value="UPF0250 PROTEIN YBED"/>
    <property type="match status" value="1"/>
</dbReference>
<dbReference type="GO" id="GO:0005829">
    <property type="term" value="C:cytosol"/>
    <property type="evidence" value="ECO:0007669"/>
    <property type="project" value="TreeGrafter"/>
</dbReference>
<dbReference type="EMBL" id="FUGD01000088">
    <property type="protein sequence ID" value="SJM37558.1"/>
    <property type="molecule type" value="Genomic_DNA"/>
</dbReference>
<reference evidence="3" key="1">
    <citation type="submission" date="2017-02" db="EMBL/GenBank/DDBJ databases">
        <authorList>
            <person name="Mornico D."/>
        </authorList>
    </citation>
    <scope>NUCLEOTIDE SEQUENCE [LARGE SCALE GENOMIC DNA]</scope>
</reference>
<evidence type="ECO:0000256" key="1">
    <source>
        <dbReference type="ARBA" id="ARBA00008460"/>
    </source>
</evidence>
<dbReference type="Gene3D" id="3.30.70.260">
    <property type="match status" value="1"/>
</dbReference>
<proteinExistence type="inferred from homology"/>
<evidence type="ECO:0000313" key="3">
    <source>
        <dbReference type="Proteomes" id="UP000188169"/>
    </source>
</evidence>
<dbReference type="Pfam" id="PF04359">
    <property type="entry name" value="DUF493"/>
    <property type="match status" value="1"/>
</dbReference>
<gene>
    <name evidence="2" type="ORF">A1019T_01534</name>
</gene>
<dbReference type="InterPro" id="IPR027471">
    <property type="entry name" value="YbeD-like_sf"/>
</dbReference>
<dbReference type="SUPFAM" id="SSF117991">
    <property type="entry name" value="YbeD/HP0495-like"/>
    <property type="match status" value="1"/>
</dbReference>
<dbReference type="PANTHER" id="PTHR38036:SF1">
    <property type="entry name" value="UPF0250 PROTEIN YBED"/>
    <property type="match status" value="1"/>
</dbReference>
<name>A0A1R4EGG0_9GAMM</name>
<dbReference type="STRING" id="1945520.A1019T_01534"/>
<comment type="similarity">
    <text evidence="1">Belongs to the UPF0250 family.</text>
</comment>
<organism evidence="2 3">
    <name type="scientific">Psychrobacter pasteurii</name>
    <dbReference type="NCBI Taxonomy" id="1945520"/>
    <lineage>
        <taxon>Bacteria</taxon>
        <taxon>Pseudomonadati</taxon>
        <taxon>Pseudomonadota</taxon>
        <taxon>Gammaproteobacteria</taxon>
        <taxon>Moraxellales</taxon>
        <taxon>Moraxellaceae</taxon>
        <taxon>Psychrobacter</taxon>
    </lineage>
</organism>
<dbReference type="OrthoDB" id="9793424at2"/>
<keyword evidence="3" id="KW-1185">Reference proteome</keyword>
<evidence type="ECO:0000313" key="2">
    <source>
        <dbReference type="EMBL" id="SJM37558.1"/>
    </source>
</evidence>
<dbReference type="InterPro" id="IPR007454">
    <property type="entry name" value="UPF0250_YbeD-like"/>
</dbReference>
<accession>A0A1R4EGG0</accession>